<dbReference type="PROSITE" id="PS00036">
    <property type="entry name" value="BZIP_BASIC"/>
    <property type="match status" value="1"/>
</dbReference>
<evidence type="ECO:0000256" key="2">
    <source>
        <dbReference type="ARBA" id="ARBA00023242"/>
    </source>
</evidence>
<protein>
    <recommendedName>
        <fullName evidence="4">BZIP domain-containing protein</fullName>
    </recommendedName>
</protein>
<keyword evidence="2" id="KW-0539">Nucleus</keyword>
<dbReference type="Pfam" id="PF00170">
    <property type="entry name" value="bZIP_1"/>
    <property type="match status" value="1"/>
</dbReference>
<dbReference type="InterPro" id="IPR004827">
    <property type="entry name" value="bZIP"/>
</dbReference>
<gene>
    <name evidence="5" type="ORF">WOLCODRAFT_135345</name>
</gene>
<dbReference type="GO" id="GO:0001228">
    <property type="term" value="F:DNA-binding transcription activator activity, RNA polymerase II-specific"/>
    <property type="evidence" value="ECO:0007669"/>
    <property type="project" value="TreeGrafter"/>
</dbReference>
<dbReference type="PANTHER" id="PTHR40621:SF7">
    <property type="entry name" value="BZIP DOMAIN-CONTAINING PROTEIN"/>
    <property type="match status" value="1"/>
</dbReference>
<name>A0A2H3IV06_WOLCO</name>
<dbReference type="InterPro" id="IPR018287">
    <property type="entry name" value="Hap4_TF_heteromerisation"/>
</dbReference>
<dbReference type="OrthoDB" id="185373at2759"/>
<dbReference type="Pfam" id="PF10297">
    <property type="entry name" value="Hap4_Hap_bind"/>
    <property type="match status" value="1"/>
</dbReference>
<reference evidence="5 6" key="1">
    <citation type="journal article" date="2012" name="Science">
        <title>The Paleozoic origin of enzymatic lignin decomposition reconstructed from 31 fungal genomes.</title>
        <authorList>
            <person name="Floudas D."/>
            <person name="Binder M."/>
            <person name="Riley R."/>
            <person name="Barry K."/>
            <person name="Blanchette R.A."/>
            <person name="Henrissat B."/>
            <person name="Martinez A.T."/>
            <person name="Otillar R."/>
            <person name="Spatafora J.W."/>
            <person name="Yadav J.S."/>
            <person name="Aerts A."/>
            <person name="Benoit I."/>
            <person name="Boyd A."/>
            <person name="Carlson A."/>
            <person name="Copeland A."/>
            <person name="Coutinho P.M."/>
            <person name="de Vries R.P."/>
            <person name="Ferreira P."/>
            <person name="Findley K."/>
            <person name="Foster B."/>
            <person name="Gaskell J."/>
            <person name="Glotzer D."/>
            <person name="Gorecki P."/>
            <person name="Heitman J."/>
            <person name="Hesse C."/>
            <person name="Hori C."/>
            <person name="Igarashi K."/>
            <person name="Jurgens J.A."/>
            <person name="Kallen N."/>
            <person name="Kersten P."/>
            <person name="Kohler A."/>
            <person name="Kuees U."/>
            <person name="Kumar T.K.A."/>
            <person name="Kuo A."/>
            <person name="LaButti K."/>
            <person name="Larrondo L.F."/>
            <person name="Lindquist E."/>
            <person name="Ling A."/>
            <person name="Lombard V."/>
            <person name="Lucas S."/>
            <person name="Lundell T."/>
            <person name="Martin R."/>
            <person name="McLaughlin D.J."/>
            <person name="Morgenstern I."/>
            <person name="Morin E."/>
            <person name="Murat C."/>
            <person name="Nagy L.G."/>
            <person name="Nolan M."/>
            <person name="Ohm R.A."/>
            <person name="Patyshakuliyeva A."/>
            <person name="Rokas A."/>
            <person name="Ruiz-Duenas F.J."/>
            <person name="Sabat G."/>
            <person name="Salamov A."/>
            <person name="Samejima M."/>
            <person name="Schmutz J."/>
            <person name="Slot J.C."/>
            <person name="St John F."/>
            <person name="Stenlid J."/>
            <person name="Sun H."/>
            <person name="Sun S."/>
            <person name="Syed K."/>
            <person name="Tsang A."/>
            <person name="Wiebenga A."/>
            <person name="Young D."/>
            <person name="Pisabarro A."/>
            <person name="Eastwood D.C."/>
            <person name="Martin F."/>
            <person name="Cullen D."/>
            <person name="Grigoriev I.V."/>
            <person name="Hibbett D.S."/>
        </authorList>
    </citation>
    <scope>NUCLEOTIDE SEQUENCE [LARGE SCALE GENOMIC DNA]</scope>
    <source>
        <strain evidence="5 6">MD-104</strain>
    </source>
</reference>
<sequence length="557" mass="59280">MSATTVAPSTTALWATASKEWVIPAKPKPGRKPKKDTAPAVQDEVDAKGRRVQNRAAQRAFRERKQSQLAELQARVQQFEQGEVERNVALQNIAKRLKEENEKLKIENAALKEKLGQLEESFDSRKRTRGESVQRSSSATSSQFARKRSKTTSDSPGTISFPPAPPLYDASSPSSSGSSPRSFGSSHSSISPSPTIVTHNDSSMGNHLSSIFELSGETKSAFFEGGPLSCGFCNTTSSCVCKDVAMQVSDQLSLTDPLPQSMENVKQNPPMPQLNLQHSSSNVQRSILDNLPEYQAPVPLRRRSPFSSARPVFPVNPPKGITATCTGDPSNCLACADDAFGKAFCDAIGKSVASTSGCGYCPDSSQLTADSAPAGSCCGNPVSCGGGCAPPPASLSSGNAPSMMMQQDVASTSETVTCDDAWRQLKSHPNVAFADLTLLAEVVARRSKCTGPRVEIYPAPGAVTPERGLSPSMSGSAPRSETNEQSASAPDPRTQYDGRQGLGMTPPSPPPQLVPQEVLISCGRQRVREVMADGVQDALRLLDAKFPLSGRLQNYCS</sequence>
<dbReference type="SUPFAM" id="SSF57959">
    <property type="entry name" value="Leucine zipper domain"/>
    <property type="match status" value="1"/>
</dbReference>
<dbReference type="InterPro" id="IPR050936">
    <property type="entry name" value="AP-1-like"/>
</dbReference>
<dbReference type="EMBL" id="KB467831">
    <property type="protein sequence ID" value="PCH33830.1"/>
    <property type="molecule type" value="Genomic_DNA"/>
</dbReference>
<accession>A0A2H3IV06</accession>
<dbReference type="GO" id="GO:0000976">
    <property type="term" value="F:transcription cis-regulatory region binding"/>
    <property type="evidence" value="ECO:0007669"/>
    <property type="project" value="InterPro"/>
</dbReference>
<feature type="region of interest" description="Disordered" evidence="3">
    <location>
        <begin position="23"/>
        <end position="43"/>
    </location>
</feature>
<feature type="region of interest" description="Disordered" evidence="3">
    <location>
        <begin position="112"/>
        <end position="202"/>
    </location>
</feature>
<evidence type="ECO:0000313" key="6">
    <source>
        <dbReference type="Proteomes" id="UP000218811"/>
    </source>
</evidence>
<dbReference type="CDD" id="cd14688">
    <property type="entry name" value="bZIP_YAP"/>
    <property type="match status" value="1"/>
</dbReference>
<feature type="domain" description="BZIP" evidence="4">
    <location>
        <begin position="50"/>
        <end position="64"/>
    </location>
</feature>
<dbReference type="STRING" id="742152.A0A2H3IV06"/>
<dbReference type="AlphaFoldDB" id="A0A2H3IV06"/>
<organism evidence="5 6">
    <name type="scientific">Wolfiporia cocos (strain MD-104)</name>
    <name type="common">Brown rot fungus</name>
    <dbReference type="NCBI Taxonomy" id="742152"/>
    <lineage>
        <taxon>Eukaryota</taxon>
        <taxon>Fungi</taxon>
        <taxon>Dikarya</taxon>
        <taxon>Basidiomycota</taxon>
        <taxon>Agaricomycotina</taxon>
        <taxon>Agaricomycetes</taxon>
        <taxon>Polyporales</taxon>
        <taxon>Phaeolaceae</taxon>
        <taxon>Wolfiporia</taxon>
    </lineage>
</organism>
<dbReference type="GO" id="GO:0090575">
    <property type="term" value="C:RNA polymerase II transcription regulator complex"/>
    <property type="evidence" value="ECO:0007669"/>
    <property type="project" value="TreeGrafter"/>
</dbReference>
<comment type="subcellular location">
    <subcellularLocation>
        <location evidence="1">Nucleus</location>
    </subcellularLocation>
</comment>
<feature type="compositionally biased region" description="Basic and acidic residues" evidence="3">
    <location>
        <begin position="112"/>
        <end position="132"/>
    </location>
</feature>
<feature type="compositionally biased region" description="Polar residues" evidence="3">
    <location>
        <begin position="471"/>
        <end position="488"/>
    </location>
</feature>
<feature type="compositionally biased region" description="Low complexity" evidence="3">
    <location>
        <begin position="167"/>
        <end position="194"/>
    </location>
</feature>
<evidence type="ECO:0000256" key="1">
    <source>
        <dbReference type="ARBA" id="ARBA00004123"/>
    </source>
</evidence>
<feature type="compositionally biased region" description="Low complexity" evidence="3">
    <location>
        <begin position="133"/>
        <end position="142"/>
    </location>
</feature>
<dbReference type="SMART" id="SM00338">
    <property type="entry name" value="BRLZ"/>
    <property type="match status" value="1"/>
</dbReference>
<dbReference type="PANTHER" id="PTHR40621">
    <property type="entry name" value="TRANSCRIPTION FACTOR KAPC-RELATED"/>
    <property type="match status" value="1"/>
</dbReference>
<proteinExistence type="predicted"/>
<evidence type="ECO:0000259" key="4">
    <source>
        <dbReference type="PROSITE" id="PS00036"/>
    </source>
</evidence>
<dbReference type="OMA" id="MEIDFTA"/>
<feature type="region of interest" description="Disordered" evidence="3">
    <location>
        <begin position="457"/>
        <end position="515"/>
    </location>
</feature>
<evidence type="ECO:0000313" key="5">
    <source>
        <dbReference type="EMBL" id="PCH33830.1"/>
    </source>
</evidence>
<dbReference type="Gene3D" id="1.20.5.170">
    <property type="match status" value="1"/>
</dbReference>
<dbReference type="Proteomes" id="UP000218811">
    <property type="component" value="Unassembled WGS sequence"/>
</dbReference>
<evidence type="ECO:0000256" key="3">
    <source>
        <dbReference type="SAM" id="MobiDB-lite"/>
    </source>
</evidence>
<keyword evidence="6" id="KW-1185">Reference proteome</keyword>
<dbReference type="InterPro" id="IPR046347">
    <property type="entry name" value="bZIP_sf"/>
</dbReference>